<sequence>MSRQSAPRTTVTRTGATIAADLLAGLLCCVTGSAWLALLEPARHVEHGAGPGGFLLQLGAMVGFALVPTVTAVVVLLAATRARGGRTELLLTAPAAALAVAAGAQLHASSAGGDVGPATLLADSATGLVVLLPLLALVQQVRRAAGSLSPRRVRAGLALATGAVTLLTTCALTSVAPAASAAPDCLSGGPTDTSFDVTAIDVDIPVNRFGDHDPDGVMYALTDAIPAIRQQEQSQQVSIGLRDDPIQPLVIRANEGDCVAITFTNHASRGAVGMHIDGLKFAVSSSGDQVGGNPSSAADPGDTVTYRFAVPDDRRAEGGHHIHPGPGMRAAVDHGLFGSLVVEPPGSTYWNTSVAGQRLASGWEAIIKPGGVDVPCQMDSPQPTCAFREAAILHHEIGNDNEQLTAKDGTPVPLVDRTTGSYRPGSFAFNYRSESFRNRLLAFPREKSHAYSSYTFGEPSTPMMRGYLADPTKIRLMHAGAEKFHIFHLHGGGDRWRFNPVSDPSYYYADTGLRKDPATALSPSQRLDSQSVGPGESYNLELEGGAGGVQQSAGDFLYHCHIAKHYVSGMWALWRVFDTLQPDLVPLGDRPAPPTAVDSSGLIGRTFGGTRITRNNLDAWIRPQLPPSGIPADNQDATVMDWKVAGTSAAPVYLGAPADPTDFVESPKVVPGQPNLLLVDQGHVVGGRPTILFNPLNGRPAYPLLRTHIGGRPPFTGNGHTGAPYLGGNADAAPAGALGTDPWARRKDGLCPAGRTTRTYNVVAVAKPIRRTPTEVDPDGKVFVLAKDKKALLASPDGGEPLAIRANQGDCVALTLNSEVPDAATFDGFSKVSMHIHHVQFDIQGSDGVSAGFAYEHSVRPYTQVEPTLARNVLKGATSIPLTSVAGLSGVDANGKAATKWIAIGQGTEGIEIRQVRSVNTSTRTVSLTTGLASAHAAGEYAGTEFLQSRWYPDALVDNVFWHDHVDGIHGWGHGLVGQIIVEPKGSTWTDPVTGKPVDSGTLVDIHTTSPLAPGLVDGSFRELALWTINDNDQSAFSTLNLRANPLADRPDKAHQFSSWTYGDPLTPLPRLYPDDPLVVRTISVSPTLDTLHFLGARTLLEPRQSADGQPNGTLIDAIHGGISERFTLVLNGKPDAMRLRAGDYLYANGMEARTQQGAWGIVRVLPGLVPGLQPLPGVTSPTASYTEPTSTGGAPPDAPPGNPCPAGAPARSFDLTAVDRSNVYNGSRTAYVPTVDVNAIIQRTKQPEPLVMHVVAGECVTVTLRNRLLTPVGFGMGKLDREAGSGGVDVGFAPEQDVAPGGTRTYRYYVPTDRIGSAAIGDLANATSLKNGLYGAVVVAPASTVAGQPTIFRDPVTGALKDLGSQVLVRAPGQAHPNYRDFTVTLADDDIAIGRDQMPYPTDADAGRTLLGYRAAPAGDGPGAFAGAGDVPTLTAYAGEPTTVHVLLAPGSENSHVFTLGGLYWPQDRTIRYSNWMSAQGLGAWETFDLDVVGGAGGGEPGDYVYGDARRPFTAVGAWGVQHVLPADSCSVRRVDATTC</sequence>
<evidence type="ECO:0000259" key="4">
    <source>
        <dbReference type="Pfam" id="PF07732"/>
    </source>
</evidence>
<dbReference type="InterPro" id="IPR008972">
    <property type="entry name" value="Cupredoxin"/>
</dbReference>
<dbReference type="PROSITE" id="PS00080">
    <property type="entry name" value="MULTICOPPER_OXIDASE2"/>
    <property type="match status" value="1"/>
</dbReference>
<feature type="compositionally biased region" description="Polar residues" evidence="2">
    <location>
        <begin position="521"/>
        <end position="532"/>
    </location>
</feature>
<dbReference type="InterPro" id="IPR011707">
    <property type="entry name" value="Cu-oxidase-like_N"/>
</dbReference>
<keyword evidence="1" id="KW-0479">Metal-binding</keyword>
<feature type="transmembrane region" description="Helical" evidence="3">
    <location>
        <begin position="20"/>
        <end position="38"/>
    </location>
</feature>
<keyword evidence="3" id="KW-0812">Transmembrane</keyword>
<feature type="transmembrane region" description="Helical" evidence="3">
    <location>
        <begin position="89"/>
        <end position="108"/>
    </location>
</feature>
<keyword evidence="3" id="KW-0472">Membrane</keyword>
<dbReference type="Proteomes" id="UP000662818">
    <property type="component" value="Chromosome"/>
</dbReference>
<dbReference type="Gene3D" id="2.60.40.420">
    <property type="entry name" value="Cupredoxins - blue copper proteins"/>
    <property type="match status" value="4"/>
</dbReference>
<dbReference type="RefSeq" id="WP_207010051.1">
    <property type="nucleotide sequence ID" value="NZ_CP022295.1"/>
</dbReference>
<protein>
    <recommendedName>
        <fullName evidence="4">Plastocyanin-like domain-containing protein</fullName>
    </recommendedName>
</protein>
<accession>A0ABX7PJ52</accession>
<feature type="region of interest" description="Disordered" evidence="2">
    <location>
        <begin position="518"/>
        <end position="537"/>
    </location>
</feature>
<evidence type="ECO:0000256" key="2">
    <source>
        <dbReference type="SAM" id="MobiDB-lite"/>
    </source>
</evidence>
<dbReference type="InterPro" id="IPR002355">
    <property type="entry name" value="Cu_oxidase_Cu_BS"/>
</dbReference>
<dbReference type="SUPFAM" id="SSF49503">
    <property type="entry name" value="Cupredoxins"/>
    <property type="match status" value="3"/>
</dbReference>
<reference evidence="5 6" key="1">
    <citation type="submission" date="2017-06" db="EMBL/GenBank/DDBJ databases">
        <title>Complete Genome Sequence of the Soil Carbazole-Degrading Bacterium Nocardioides aromaticivorans IC177.</title>
        <authorList>
            <person name="Vejarano F."/>
            <person name="Suzuki-Minakuchi C."/>
            <person name="Ohtsubo Y."/>
            <person name="Tsuda M."/>
            <person name="Okada K."/>
            <person name="Nojiri H."/>
        </authorList>
    </citation>
    <scope>NUCLEOTIDE SEQUENCE [LARGE SCALE GENOMIC DNA]</scope>
    <source>
        <strain evidence="5 6">IC177</strain>
    </source>
</reference>
<feature type="transmembrane region" description="Helical" evidence="3">
    <location>
        <begin position="120"/>
        <end position="138"/>
    </location>
</feature>
<keyword evidence="3" id="KW-1133">Transmembrane helix</keyword>
<name>A0ABX7PJ52_9ACTN</name>
<evidence type="ECO:0000313" key="5">
    <source>
        <dbReference type="EMBL" id="QSR25757.1"/>
    </source>
</evidence>
<evidence type="ECO:0000256" key="3">
    <source>
        <dbReference type="SAM" id="Phobius"/>
    </source>
</evidence>
<evidence type="ECO:0000256" key="1">
    <source>
        <dbReference type="ARBA" id="ARBA00022723"/>
    </source>
</evidence>
<dbReference type="Pfam" id="PF07732">
    <property type="entry name" value="Cu-oxidase_3"/>
    <property type="match status" value="1"/>
</dbReference>
<feature type="region of interest" description="Disordered" evidence="2">
    <location>
        <begin position="1177"/>
        <end position="1203"/>
    </location>
</feature>
<gene>
    <name evidence="5" type="ORF">CFH99_08995</name>
</gene>
<organism evidence="5 6">
    <name type="scientific">Nocardioides aromaticivorans</name>
    <dbReference type="NCBI Taxonomy" id="200618"/>
    <lineage>
        <taxon>Bacteria</taxon>
        <taxon>Bacillati</taxon>
        <taxon>Actinomycetota</taxon>
        <taxon>Actinomycetes</taxon>
        <taxon>Propionibacteriales</taxon>
        <taxon>Nocardioidaceae</taxon>
        <taxon>Nocardioides</taxon>
    </lineage>
</organism>
<feature type="transmembrane region" description="Helical" evidence="3">
    <location>
        <begin position="158"/>
        <end position="179"/>
    </location>
</feature>
<keyword evidence="6" id="KW-1185">Reference proteome</keyword>
<evidence type="ECO:0000313" key="6">
    <source>
        <dbReference type="Proteomes" id="UP000662818"/>
    </source>
</evidence>
<feature type="compositionally biased region" description="Polar residues" evidence="2">
    <location>
        <begin position="1180"/>
        <end position="1192"/>
    </location>
</feature>
<feature type="transmembrane region" description="Helical" evidence="3">
    <location>
        <begin position="58"/>
        <end position="77"/>
    </location>
</feature>
<dbReference type="EMBL" id="CP022295">
    <property type="protein sequence ID" value="QSR25757.1"/>
    <property type="molecule type" value="Genomic_DNA"/>
</dbReference>
<proteinExistence type="predicted"/>
<feature type="domain" description="Plastocyanin-like" evidence="4">
    <location>
        <begin position="250"/>
        <end position="345"/>
    </location>
</feature>